<feature type="domain" description="Tyr recombinase" evidence="6">
    <location>
        <begin position="215"/>
        <end position="400"/>
    </location>
</feature>
<dbReference type="InterPro" id="IPR044068">
    <property type="entry name" value="CB"/>
</dbReference>
<sequence>MATQLTTLQIDALKMPGKHRVGGDGVGYLYLEISKAGGKVFRLKYRLGEGEGRKEKRYTIEPPYPQTSLKDAREEARKVLALVAQGIDPTAAKHAAKEEARQATVLAQGNIFRVVADRYLNKKTQLADSTLAQYRRALENHVYPVIGEMPVTDIKVSHVDVIVQRLKGKPTMARYALGVTKAVLGYAEVLELVPRNVAHGKSELLPDHATKSHPAFAKPGQYAQLAELMRKVDAYQGTNPSVGNALRLLARIACRPGEIVAMHWRDVNLEKGEWRYTITKTKNSDGAPKLQFVPLSRQSVAILRPLHEASEGRGYVFPSPNNPAGHIQADSLLVALIDGLGYKRGTITAHGFRSSFQSIAYEKLGVDQVTLELMLGHKMPGVLGDTYLRAEMEGQRRDAAQRYSDFLDVLRHKASAVSDER</sequence>
<dbReference type="InterPro" id="IPR002104">
    <property type="entry name" value="Integrase_catalytic"/>
</dbReference>
<dbReference type="RefSeq" id="WP_339548844.1">
    <property type="nucleotide sequence ID" value="NZ_JBBHLD010000003.1"/>
</dbReference>
<comment type="similarity">
    <text evidence="1">Belongs to the 'phage' integrase family.</text>
</comment>
<feature type="domain" description="Core-binding (CB)" evidence="7">
    <location>
        <begin position="110"/>
        <end position="188"/>
    </location>
</feature>
<gene>
    <name evidence="8" type="ORF">V7V80_04535</name>
</gene>
<dbReference type="PANTHER" id="PTHR30629:SF2">
    <property type="entry name" value="PROPHAGE INTEGRASE INTS-RELATED"/>
    <property type="match status" value="1"/>
</dbReference>
<organism evidence="8 9">
    <name type="scientific">Pseudomonas kermanshahensis</name>
    <dbReference type="NCBI Taxonomy" id="2745482"/>
    <lineage>
        <taxon>Bacteria</taxon>
        <taxon>Pseudomonadati</taxon>
        <taxon>Pseudomonadota</taxon>
        <taxon>Gammaproteobacteria</taxon>
        <taxon>Pseudomonadales</taxon>
        <taxon>Pseudomonadaceae</taxon>
        <taxon>Pseudomonas</taxon>
    </lineage>
</organism>
<dbReference type="Gene3D" id="1.10.150.130">
    <property type="match status" value="1"/>
</dbReference>
<name>A0ABU8R249_9PSED</name>
<dbReference type="Gene3D" id="1.10.443.10">
    <property type="entry name" value="Intergrase catalytic core"/>
    <property type="match status" value="1"/>
</dbReference>
<evidence type="ECO:0000313" key="8">
    <source>
        <dbReference type="EMBL" id="MEJ5903944.1"/>
    </source>
</evidence>
<evidence type="ECO:0000256" key="5">
    <source>
        <dbReference type="PROSITE-ProRule" id="PRU01248"/>
    </source>
</evidence>
<proteinExistence type="inferred from homology"/>
<keyword evidence="3 5" id="KW-0238">DNA-binding</keyword>
<dbReference type="PROSITE" id="PS51900">
    <property type="entry name" value="CB"/>
    <property type="match status" value="1"/>
</dbReference>
<dbReference type="EMBL" id="JBBHLD010000003">
    <property type="protein sequence ID" value="MEJ5903944.1"/>
    <property type="molecule type" value="Genomic_DNA"/>
</dbReference>
<evidence type="ECO:0000256" key="3">
    <source>
        <dbReference type="ARBA" id="ARBA00023125"/>
    </source>
</evidence>
<protein>
    <submittedName>
        <fullName evidence="8">Integrase arm-type DNA-binding domain-containing protein</fullName>
    </submittedName>
</protein>
<dbReference type="GO" id="GO:0003677">
    <property type="term" value="F:DNA binding"/>
    <property type="evidence" value="ECO:0007669"/>
    <property type="project" value="UniProtKB-KW"/>
</dbReference>
<evidence type="ECO:0000313" key="9">
    <source>
        <dbReference type="Proteomes" id="UP001377692"/>
    </source>
</evidence>
<dbReference type="Pfam" id="PF13356">
    <property type="entry name" value="Arm-DNA-bind_3"/>
    <property type="match status" value="1"/>
</dbReference>
<dbReference type="Gene3D" id="3.30.160.390">
    <property type="entry name" value="Integrase, DNA-binding domain"/>
    <property type="match status" value="1"/>
</dbReference>
<keyword evidence="9" id="KW-1185">Reference proteome</keyword>
<dbReference type="PANTHER" id="PTHR30629">
    <property type="entry name" value="PROPHAGE INTEGRASE"/>
    <property type="match status" value="1"/>
</dbReference>
<dbReference type="InterPro" id="IPR025166">
    <property type="entry name" value="Integrase_DNA_bind_dom"/>
</dbReference>
<dbReference type="Pfam" id="PF22022">
    <property type="entry name" value="Phage_int_M"/>
    <property type="match status" value="1"/>
</dbReference>
<dbReference type="InterPro" id="IPR013762">
    <property type="entry name" value="Integrase-like_cat_sf"/>
</dbReference>
<evidence type="ECO:0000256" key="1">
    <source>
        <dbReference type="ARBA" id="ARBA00008857"/>
    </source>
</evidence>
<dbReference type="Proteomes" id="UP001377692">
    <property type="component" value="Unassembled WGS sequence"/>
</dbReference>
<dbReference type="InterPro" id="IPR010998">
    <property type="entry name" value="Integrase_recombinase_N"/>
</dbReference>
<evidence type="ECO:0000256" key="4">
    <source>
        <dbReference type="ARBA" id="ARBA00023172"/>
    </source>
</evidence>
<comment type="caution">
    <text evidence="8">The sequence shown here is derived from an EMBL/GenBank/DDBJ whole genome shotgun (WGS) entry which is preliminary data.</text>
</comment>
<accession>A0ABU8R249</accession>
<dbReference type="Pfam" id="PF00589">
    <property type="entry name" value="Phage_integrase"/>
    <property type="match status" value="1"/>
</dbReference>
<dbReference type="CDD" id="cd00801">
    <property type="entry name" value="INT_P4_C"/>
    <property type="match status" value="1"/>
</dbReference>
<dbReference type="InterPro" id="IPR038488">
    <property type="entry name" value="Integrase_DNA-bd_sf"/>
</dbReference>
<dbReference type="InterPro" id="IPR053876">
    <property type="entry name" value="Phage_int_M"/>
</dbReference>
<evidence type="ECO:0000259" key="7">
    <source>
        <dbReference type="PROSITE" id="PS51900"/>
    </source>
</evidence>
<dbReference type="PROSITE" id="PS51898">
    <property type="entry name" value="TYR_RECOMBINASE"/>
    <property type="match status" value="1"/>
</dbReference>
<dbReference type="InterPro" id="IPR050808">
    <property type="entry name" value="Phage_Integrase"/>
</dbReference>
<keyword evidence="2" id="KW-0229">DNA integration</keyword>
<dbReference type="SUPFAM" id="SSF56349">
    <property type="entry name" value="DNA breaking-rejoining enzymes"/>
    <property type="match status" value="1"/>
</dbReference>
<dbReference type="InterPro" id="IPR011010">
    <property type="entry name" value="DNA_brk_join_enz"/>
</dbReference>
<evidence type="ECO:0000259" key="6">
    <source>
        <dbReference type="PROSITE" id="PS51898"/>
    </source>
</evidence>
<reference evidence="8 9" key="1">
    <citation type="submission" date="2024-02" db="EMBL/GenBank/DDBJ databases">
        <title>Identification of pathogenicity and growth-promoting functions of Pseudomonas putida variants.</title>
        <authorList>
            <person name="Sun J."/>
        </authorList>
    </citation>
    <scope>NUCLEOTIDE SEQUENCE [LARGE SCALE GENOMIC DNA]</scope>
    <source>
        <strain evidence="8 9">A04</strain>
    </source>
</reference>
<keyword evidence="4" id="KW-0233">DNA recombination</keyword>
<evidence type="ECO:0000256" key="2">
    <source>
        <dbReference type="ARBA" id="ARBA00022908"/>
    </source>
</evidence>